<organism evidence="17 18">
    <name type="scientific">Armadillidium nasatum</name>
    <dbReference type="NCBI Taxonomy" id="96803"/>
    <lineage>
        <taxon>Eukaryota</taxon>
        <taxon>Metazoa</taxon>
        <taxon>Ecdysozoa</taxon>
        <taxon>Arthropoda</taxon>
        <taxon>Crustacea</taxon>
        <taxon>Multicrustacea</taxon>
        <taxon>Malacostraca</taxon>
        <taxon>Eumalacostraca</taxon>
        <taxon>Peracarida</taxon>
        <taxon>Isopoda</taxon>
        <taxon>Oniscidea</taxon>
        <taxon>Crinocheta</taxon>
        <taxon>Armadillidiidae</taxon>
        <taxon>Armadillidium</taxon>
    </lineage>
</organism>
<sequence length="485" mass="56176">AKKMAIKKSYGLTRPICTASPNDSDILLNNKLTKFLQEETFETDEEVHKRAAVVTKLRKLIKKWIIDVSRNHKRISPKMVESVGGTVRKLGSFQLGAEQNALVPLISVKINGIWVEMFFARLSQNKVPDSIDLTNDNILKDLDERCFRSLNGYRVADQILRQVPNKDTFMLALRAIKLWAKGQGVYSFLSGYLSGIPWAILVAKTCQLYPNAAASTIVEKFFFVFANWEFPQPIHLKRPHDAKLNFRVWDSRVHRNHQMPIITPVYPHENSIYNITKRSKELLVEAFRDGYENIQKIKEGSSWEHFFNISKQSEQEGHPLKSHQETEQEDHMLKSHHENEQEHHPLKSHQEIEQGCPLKSHQETEQEDSPIKSHQATEQEKHPLKSHEEIEQDLQLKSHQEIEQEDSSIKSQQQTQQNESPQEIEKLLENPKSPISEIDIQGLTIQFDALQIDIYETVITGIKRKRHLADNEFEAILNFIHNLVM</sequence>
<comment type="cofactor">
    <cofactor evidence="2">
        <name>Mg(2+)</name>
        <dbReference type="ChEBI" id="CHEBI:18420"/>
    </cofactor>
</comment>
<evidence type="ECO:0000256" key="3">
    <source>
        <dbReference type="ARBA" id="ARBA00004123"/>
    </source>
</evidence>
<dbReference type="GO" id="GO:0046872">
    <property type="term" value="F:metal ion binding"/>
    <property type="evidence" value="ECO:0007669"/>
    <property type="project" value="UniProtKB-KW"/>
</dbReference>
<dbReference type="Proteomes" id="UP000326759">
    <property type="component" value="Unassembled WGS sequence"/>
</dbReference>
<dbReference type="InterPro" id="IPR048840">
    <property type="entry name" value="PolA_pol_NTPase"/>
</dbReference>
<feature type="domain" description="Poly(A) polymerase nucleotidyltransferase" evidence="16">
    <location>
        <begin position="97"/>
        <end position="163"/>
    </location>
</feature>
<evidence type="ECO:0000256" key="2">
    <source>
        <dbReference type="ARBA" id="ARBA00001946"/>
    </source>
</evidence>
<dbReference type="EMBL" id="SEYY01003685">
    <property type="protein sequence ID" value="KAB7504148.1"/>
    <property type="molecule type" value="Genomic_DNA"/>
</dbReference>
<comment type="catalytic activity">
    <reaction evidence="13">
        <text>RNA(n) + ATP = RNA(n)-3'-adenine ribonucleotide + diphosphate</text>
        <dbReference type="Rhea" id="RHEA:11332"/>
        <dbReference type="Rhea" id="RHEA-COMP:14527"/>
        <dbReference type="Rhea" id="RHEA-COMP:17347"/>
        <dbReference type="ChEBI" id="CHEBI:30616"/>
        <dbReference type="ChEBI" id="CHEBI:33019"/>
        <dbReference type="ChEBI" id="CHEBI:140395"/>
        <dbReference type="ChEBI" id="CHEBI:173115"/>
        <dbReference type="EC" id="2.7.7.19"/>
    </reaction>
</comment>
<reference evidence="17 18" key="1">
    <citation type="journal article" date="2019" name="PLoS Biol.">
        <title>Sex chromosomes control vertical transmission of feminizing Wolbachia symbionts in an isopod.</title>
        <authorList>
            <person name="Becking T."/>
            <person name="Chebbi M.A."/>
            <person name="Giraud I."/>
            <person name="Moumen B."/>
            <person name="Laverre T."/>
            <person name="Caubet Y."/>
            <person name="Peccoud J."/>
            <person name="Gilbert C."/>
            <person name="Cordaux R."/>
        </authorList>
    </citation>
    <scope>NUCLEOTIDE SEQUENCE [LARGE SCALE GENOMIC DNA]</scope>
    <source>
        <strain evidence="17">ANa2</strain>
        <tissue evidence="17">Whole body excluding digestive tract and cuticle</tissue>
    </source>
</reference>
<keyword evidence="18" id="KW-1185">Reference proteome</keyword>
<feature type="compositionally biased region" description="Basic and acidic residues" evidence="14">
    <location>
        <begin position="313"/>
        <end position="352"/>
    </location>
</feature>
<comment type="caution">
    <text evidence="17">The sequence shown here is derived from an EMBL/GenBank/DDBJ whole genome shotgun (WGS) entry which is preliminary data.</text>
</comment>
<accession>A0A5N5TDJ9</accession>
<comment type="similarity">
    <text evidence="4">Belongs to the poly(A) polymerase family.</text>
</comment>
<keyword evidence="12" id="KW-0539">Nucleus</keyword>
<evidence type="ECO:0000256" key="5">
    <source>
        <dbReference type="ARBA" id="ARBA00012388"/>
    </source>
</evidence>
<dbReference type="EC" id="2.7.7.19" evidence="5"/>
<keyword evidence="9" id="KW-0547">Nucleotide-binding</keyword>
<dbReference type="GO" id="GO:0005524">
    <property type="term" value="F:ATP binding"/>
    <property type="evidence" value="ECO:0007669"/>
    <property type="project" value="UniProtKB-KW"/>
</dbReference>
<dbReference type="Pfam" id="PF04928">
    <property type="entry name" value="PAP_central"/>
    <property type="match status" value="1"/>
</dbReference>
<feature type="compositionally biased region" description="Basic and acidic residues" evidence="14">
    <location>
        <begin position="360"/>
        <end position="402"/>
    </location>
</feature>
<keyword evidence="6" id="KW-0507">mRNA processing</keyword>
<evidence type="ECO:0000256" key="6">
    <source>
        <dbReference type="ARBA" id="ARBA00022664"/>
    </source>
</evidence>
<dbReference type="PANTHER" id="PTHR10682:SF10">
    <property type="entry name" value="POLYNUCLEOTIDE ADENYLYLTRANSFERASE"/>
    <property type="match status" value="1"/>
</dbReference>
<name>A0A5N5TDJ9_9CRUS</name>
<dbReference type="FunFam" id="1.10.1410.10:FF:000001">
    <property type="entry name" value="Putative poly(A) polymerase gamma"/>
    <property type="match status" value="1"/>
</dbReference>
<dbReference type="SUPFAM" id="SSF81301">
    <property type="entry name" value="Nucleotidyltransferase"/>
    <property type="match status" value="1"/>
</dbReference>
<dbReference type="GO" id="GO:1990817">
    <property type="term" value="F:poly(A) RNA polymerase activity"/>
    <property type="evidence" value="ECO:0007669"/>
    <property type="project" value="UniProtKB-EC"/>
</dbReference>
<evidence type="ECO:0000313" key="17">
    <source>
        <dbReference type="EMBL" id="KAB7504148.1"/>
    </source>
</evidence>
<dbReference type="InterPro" id="IPR043519">
    <property type="entry name" value="NT_sf"/>
</dbReference>
<feature type="domain" description="Poly(A) polymerase central" evidence="15">
    <location>
        <begin position="168"/>
        <end position="308"/>
    </location>
</feature>
<keyword evidence="10" id="KW-0067">ATP-binding</keyword>
<evidence type="ECO:0000259" key="15">
    <source>
        <dbReference type="Pfam" id="PF04928"/>
    </source>
</evidence>
<dbReference type="GO" id="GO:0006397">
    <property type="term" value="P:mRNA processing"/>
    <property type="evidence" value="ECO:0007669"/>
    <property type="project" value="UniProtKB-KW"/>
</dbReference>
<keyword evidence="8" id="KW-0479">Metal-binding</keyword>
<keyword evidence="7" id="KW-0808">Transferase</keyword>
<evidence type="ECO:0000256" key="12">
    <source>
        <dbReference type="ARBA" id="ARBA00023242"/>
    </source>
</evidence>
<comment type="subcellular location">
    <subcellularLocation>
        <location evidence="3">Nucleus</location>
    </subcellularLocation>
</comment>
<dbReference type="Gene3D" id="3.30.460.10">
    <property type="entry name" value="Beta Polymerase, domain 2"/>
    <property type="match status" value="1"/>
</dbReference>
<evidence type="ECO:0000256" key="9">
    <source>
        <dbReference type="ARBA" id="ARBA00022741"/>
    </source>
</evidence>
<dbReference type="SUPFAM" id="SSF81631">
    <property type="entry name" value="PAP/OAS1 substrate-binding domain"/>
    <property type="match status" value="1"/>
</dbReference>
<dbReference type="AlphaFoldDB" id="A0A5N5TDJ9"/>
<proteinExistence type="inferred from homology"/>
<evidence type="ECO:0000256" key="8">
    <source>
        <dbReference type="ARBA" id="ARBA00022723"/>
    </source>
</evidence>
<feature type="region of interest" description="Disordered" evidence="14">
    <location>
        <begin position="313"/>
        <end position="423"/>
    </location>
</feature>
<protein>
    <recommendedName>
        <fullName evidence="5">polynucleotide adenylyltransferase</fullName>
        <ecNumber evidence="5">2.7.7.19</ecNumber>
    </recommendedName>
</protein>
<dbReference type="Pfam" id="PF20750">
    <property type="entry name" value="PAP_NTPase"/>
    <property type="match status" value="1"/>
</dbReference>
<evidence type="ECO:0000256" key="11">
    <source>
        <dbReference type="ARBA" id="ARBA00022842"/>
    </source>
</evidence>
<evidence type="ECO:0000256" key="1">
    <source>
        <dbReference type="ARBA" id="ARBA00001936"/>
    </source>
</evidence>
<evidence type="ECO:0000313" key="18">
    <source>
        <dbReference type="Proteomes" id="UP000326759"/>
    </source>
</evidence>
<evidence type="ECO:0000256" key="7">
    <source>
        <dbReference type="ARBA" id="ARBA00022679"/>
    </source>
</evidence>
<evidence type="ECO:0000256" key="13">
    <source>
        <dbReference type="ARBA" id="ARBA00048830"/>
    </source>
</evidence>
<dbReference type="InterPro" id="IPR007012">
    <property type="entry name" value="PolA_pol_cen_dom"/>
</dbReference>
<feature type="compositionally biased region" description="Low complexity" evidence="14">
    <location>
        <begin position="409"/>
        <end position="421"/>
    </location>
</feature>
<dbReference type="PANTHER" id="PTHR10682">
    <property type="entry name" value="POLY A POLYMERASE"/>
    <property type="match status" value="1"/>
</dbReference>
<evidence type="ECO:0000256" key="14">
    <source>
        <dbReference type="SAM" id="MobiDB-lite"/>
    </source>
</evidence>
<gene>
    <name evidence="17" type="primary">PAPOLG</name>
    <name evidence="17" type="ORF">Anas_09859</name>
</gene>
<keyword evidence="11" id="KW-0460">Magnesium</keyword>
<dbReference type="OrthoDB" id="412748at2759"/>
<dbReference type="Gene3D" id="1.10.1410.10">
    <property type="match status" value="1"/>
</dbReference>
<evidence type="ECO:0000256" key="10">
    <source>
        <dbReference type="ARBA" id="ARBA00022840"/>
    </source>
</evidence>
<evidence type="ECO:0000259" key="16">
    <source>
        <dbReference type="Pfam" id="PF20750"/>
    </source>
</evidence>
<dbReference type="GO" id="GO:0005634">
    <property type="term" value="C:nucleus"/>
    <property type="evidence" value="ECO:0007669"/>
    <property type="project" value="UniProtKB-SubCell"/>
</dbReference>
<evidence type="ECO:0000256" key="4">
    <source>
        <dbReference type="ARBA" id="ARBA00010912"/>
    </source>
</evidence>
<comment type="cofactor">
    <cofactor evidence="1">
        <name>Mn(2+)</name>
        <dbReference type="ChEBI" id="CHEBI:29035"/>
    </cofactor>
</comment>
<feature type="non-terminal residue" evidence="17">
    <location>
        <position position="1"/>
    </location>
</feature>